<dbReference type="InterPro" id="IPR035922">
    <property type="entry name" value="3H_dom_sf"/>
</dbReference>
<evidence type="ECO:0000259" key="2">
    <source>
        <dbReference type="Pfam" id="PF02829"/>
    </source>
</evidence>
<dbReference type="SUPFAM" id="SSF75500">
    <property type="entry name" value="Putative transcriptional regulator TM1602, C-terminal domain"/>
    <property type="match status" value="1"/>
</dbReference>
<dbReference type="InterPro" id="IPR026043">
    <property type="entry name" value="NadR"/>
</dbReference>
<reference evidence="4" key="2">
    <citation type="submission" date="2021-04" db="EMBL/GenBank/DDBJ databases">
        <authorList>
            <person name="Gilroy R."/>
        </authorList>
    </citation>
    <scope>NUCLEOTIDE SEQUENCE</scope>
    <source>
        <strain evidence="4">ChiHjej9B8-13557</strain>
    </source>
</reference>
<dbReference type="InterPro" id="IPR036390">
    <property type="entry name" value="WH_DNA-bd_sf"/>
</dbReference>
<name>A0A9D2MDQ9_9FIRM</name>
<accession>A0A9D2MDQ9</accession>
<dbReference type="InterPro" id="IPR036388">
    <property type="entry name" value="WH-like_DNA-bd_sf"/>
</dbReference>
<dbReference type="GO" id="GO:0046872">
    <property type="term" value="F:metal ion binding"/>
    <property type="evidence" value="ECO:0007669"/>
    <property type="project" value="UniProtKB-KW"/>
</dbReference>
<dbReference type="PANTHER" id="PTHR40068:SF1">
    <property type="entry name" value="TRANSCRIPTION REPRESSOR NIAR-RELATED"/>
    <property type="match status" value="1"/>
</dbReference>
<feature type="binding site" evidence="1">
    <location>
        <position position="145"/>
    </location>
    <ligand>
        <name>Ni(2+)</name>
        <dbReference type="ChEBI" id="CHEBI:49786"/>
    </ligand>
</feature>
<feature type="binding site" evidence="1">
    <location>
        <position position="75"/>
    </location>
    <ligand>
        <name>Ni(2+)</name>
        <dbReference type="ChEBI" id="CHEBI:49786"/>
    </ligand>
</feature>
<keyword evidence="1" id="KW-0533">Nickel</keyword>
<evidence type="ECO:0000313" key="4">
    <source>
        <dbReference type="EMBL" id="HJB58772.1"/>
    </source>
</evidence>
<evidence type="ECO:0000259" key="3">
    <source>
        <dbReference type="Pfam" id="PF08279"/>
    </source>
</evidence>
<dbReference type="AlphaFoldDB" id="A0A9D2MDQ9"/>
<evidence type="ECO:0000313" key="5">
    <source>
        <dbReference type="Proteomes" id="UP000824211"/>
    </source>
</evidence>
<dbReference type="InterPro" id="IPR004173">
    <property type="entry name" value="3H_domain"/>
</dbReference>
<feature type="binding site" evidence="1">
    <location>
        <position position="84"/>
    </location>
    <ligand>
        <name>Ni(2+)</name>
        <dbReference type="ChEBI" id="CHEBI:49786"/>
    </ligand>
</feature>
<dbReference type="EMBL" id="DWXX01000068">
    <property type="protein sequence ID" value="HJB58772.1"/>
    <property type="molecule type" value="Genomic_DNA"/>
</dbReference>
<dbReference type="Pfam" id="PF08279">
    <property type="entry name" value="HTH_11"/>
    <property type="match status" value="1"/>
</dbReference>
<dbReference type="Proteomes" id="UP000824211">
    <property type="component" value="Unassembled WGS sequence"/>
</dbReference>
<comment type="caution">
    <text evidence="4">The sequence shown here is derived from an EMBL/GenBank/DDBJ whole genome shotgun (WGS) entry which is preliminary data.</text>
</comment>
<protein>
    <submittedName>
        <fullName evidence="4">Transcription repressor NadR</fullName>
    </submittedName>
</protein>
<feature type="domain" description="Helix-turn-helix type 11" evidence="3">
    <location>
        <begin position="6"/>
        <end position="59"/>
    </location>
</feature>
<organism evidence="4 5">
    <name type="scientific">Candidatus Faecalibacterium faecipullorum</name>
    <dbReference type="NCBI Taxonomy" id="2838578"/>
    <lineage>
        <taxon>Bacteria</taxon>
        <taxon>Bacillati</taxon>
        <taxon>Bacillota</taxon>
        <taxon>Clostridia</taxon>
        <taxon>Eubacteriales</taxon>
        <taxon>Oscillospiraceae</taxon>
        <taxon>Faecalibacterium</taxon>
    </lineage>
</organism>
<dbReference type="PANTHER" id="PTHR40068">
    <property type="entry name" value="TRANSCRIPTION REPRESSOR NIAR-RELATED"/>
    <property type="match status" value="1"/>
</dbReference>
<dbReference type="InterPro" id="IPR013196">
    <property type="entry name" value="HTH_11"/>
</dbReference>
<dbReference type="PIRSF" id="PIRSF037847">
    <property type="entry name" value="NiaR"/>
    <property type="match status" value="1"/>
</dbReference>
<evidence type="ECO:0000256" key="1">
    <source>
        <dbReference type="PIRSR" id="PIRSR037847-1"/>
    </source>
</evidence>
<sequence length="174" mass="18399">MKADGRRRAILEKLAAATGPVSASRLAEQLGVTRQIVVGDVALLRAAGAKIDATPRGYRLQEAAGGYTALVACCHSTADAMRRELYAVVDQGGVVADVWVENALYGEIRANLNVASRYDADAFLKQAEASPASLLSSMTGGVHLHTIRCPDEAAFRRIEDALQAAGVLYEKEGG</sequence>
<keyword evidence="1" id="KW-0479">Metal-binding</keyword>
<feature type="domain" description="3H" evidence="2">
    <location>
        <begin position="71"/>
        <end position="168"/>
    </location>
</feature>
<dbReference type="Gene3D" id="3.30.1340.20">
    <property type="entry name" value="3H domain"/>
    <property type="match status" value="1"/>
</dbReference>
<dbReference type="Pfam" id="PF02829">
    <property type="entry name" value="3H"/>
    <property type="match status" value="1"/>
</dbReference>
<feature type="binding site" evidence="1">
    <location>
        <position position="143"/>
    </location>
    <ligand>
        <name>Ni(2+)</name>
        <dbReference type="ChEBI" id="CHEBI:49786"/>
    </ligand>
</feature>
<proteinExistence type="predicted"/>
<dbReference type="SUPFAM" id="SSF46785">
    <property type="entry name" value="Winged helix' DNA-binding domain"/>
    <property type="match status" value="1"/>
</dbReference>
<reference evidence="4" key="1">
    <citation type="journal article" date="2021" name="PeerJ">
        <title>Extensive microbial diversity within the chicken gut microbiome revealed by metagenomics and culture.</title>
        <authorList>
            <person name="Gilroy R."/>
            <person name="Ravi A."/>
            <person name="Getino M."/>
            <person name="Pursley I."/>
            <person name="Horton D.L."/>
            <person name="Alikhan N.F."/>
            <person name="Baker D."/>
            <person name="Gharbi K."/>
            <person name="Hall N."/>
            <person name="Watson M."/>
            <person name="Adriaenssens E.M."/>
            <person name="Foster-Nyarko E."/>
            <person name="Jarju S."/>
            <person name="Secka A."/>
            <person name="Antonio M."/>
            <person name="Oren A."/>
            <person name="Chaudhuri R.R."/>
            <person name="La Ragione R."/>
            <person name="Hildebrand F."/>
            <person name="Pallen M.J."/>
        </authorList>
    </citation>
    <scope>NUCLEOTIDE SEQUENCE</scope>
    <source>
        <strain evidence="4">ChiHjej9B8-13557</strain>
    </source>
</reference>
<dbReference type="Gene3D" id="1.10.10.10">
    <property type="entry name" value="Winged helix-like DNA-binding domain superfamily/Winged helix DNA-binding domain"/>
    <property type="match status" value="1"/>
</dbReference>
<gene>
    <name evidence="4" type="ORF">H9771_03780</name>
</gene>